<sequence>MGLWLEEIEIGQVVELGTHHFTREAIIDFARKYDPQPFHLSEEGGRNGPFGVLSASGWHTGAAWMKCYVATNQKAEAAIRAEGREPAVLGPSPGFNNLRWIKPVTPGDTISYRTTVTGKRALNSRPGWGLVFAMNEGFNQKGELVFSFEGKVLTPKRPV</sequence>
<evidence type="ECO:0000259" key="1">
    <source>
        <dbReference type="Pfam" id="PF01575"/>
    </source>
</evidence>
<dbReference type="Pfam" id="PF01575">
    <property type="entry name" value="MaoC_dehydratas"/>
    <property type="match status" value="1"/>
</dbReference>
<evidence type="ECO:0000313" key="2">
    <source>
        <dbReference type="EMBL" id="PZF78968.1"/>
    </source>
</evidence>
<keyword evidence="3" id="KW-1185">Reference proteome</keyword>
<dbReference type="Gene3D" id="3.10.129.10">
    <property type="entry name" value="Hotdog Thioesterase"/>
    <property type="match status" value="1"/>
</dbReference>
<dbReference type="SUPFAM" id="SSF54637">
    <property type="entry name" value="Thioesterase/thiol ester dehydrase-isomerase"/>
    <property type="match status" value="1"/>
</dbReference>
<dbReference type="EMBL" id="QKVK01000001">
    <property type="protein sequence ID" value="PZF78968.1"/>
    <property type="molecule type" value="Genomic_DNA"/>
</dbReference>
<dbReference type="InterPro" id="IPR002539">
    <property type="entry name" value="MaoC-like_dom"/>
</dbReference>
<accession>A0A2W2BFF8</accession>
<reference evidence="3" key="1">
    <citation type="submission" date="2018-06" db="EMBL/GenBank/DDBJ databases">
        <title>Aestuariibacter litoralis strain KCTC 52945T.</title>
        <authorList>
            <person name="Li X."/>
            <person name="Salam N."/>
            <person name="Li J.-L."/>
            <person name="Chen Y.-M."/>
            <person name="Yang Z.-W."/>
            <person name="Zhang L.-Y."/>
            <person name="Han M.-X."/>
            <person name="Xiao M."/>
            <person name="Li W.-J."/>
        </authorList>
    </citation>
    <scope>NUCLEOTIDE SEQUENCE [LARGE SCALE GENOMIC DNA]</scope>
    <source>
        <strain evidence="3">KCTC 52945</strain>
    </source>
</reference>
<name>A0A2W2BFF8_9HYPH</name>
<gene>
    <name evidence="2" type="ORF">DK847_00860</name>
</gene>
<proteinExistence type="predicted"/>
<dbReference type="Proteomes" id="UP000248795">
    <property type="component" value="Unassembled WGS sequence"/>
</dbReference>
<feature type="domain" description="MaoC-like" evidence="1">
    <location>
        <begin position="10"/>
        <end position="122"/>
    </location>
</feature>
<dbReference type="PANTHER" id="PTHR43664">
    <property type="entry name" value="MONOAMINE OXIDASE-RELATED"/>
    <property type="match status" value="1"/>
</dbReference>
<dbReference type="InterPro" id="IPR052342">
    <property type="entry name" value="MCH/BMMD"/>
</dbReference>
<organism evidence="2 3">
    <name type="scientific">Aestuariivirga litoralis</name>
    <dbReference type="NCBI Taxonomy" id="2650924"/>
    <lineage>
        <taxon>Bacteria</taxon>
        <taxon>Pseudomonadati</taxon>
        <taxon>Pseudomonadota</taxon>
        <taxon>Alphaproteobacteria</taxon>
        <taxon>Hyphomicrobiales</taxon>
        <taxon>Aestuariivirgaceae</taxon>
        <taxon>Aestuariivirga</taxon>
    </lineage>
</organism>
<dbReference type="InterPro" id="IPR029069">
    <property type="entry name" value="HotDog_dom_sf"/>
</dbReference>
<dbReference type="PANTHER" id="PTHR43664:SF1">
    <property type="entry name" value="BETA-METHYLMALYL-COA DEHYDRATASE"/>
    <property type="match status" value="1"/>
</dbReference>
<comment type="caution">
    <text evidence="2">The sequence shown here is derived from an EMBL/GenBank/DDBJ whole genome shotgun (WGS) entry which is preliminary data.</text>
</comment>
<protein>
    <submittedName>
        <fullName evidence="2">Dehydratase</fullName>
    </submittedName>
</protein>
<dbReference type="AlphaFoldDB" id="A0A2W2BFF8"/>
<evidence type="ECO:0000313" key="3">
    <source>
        <dbReference type="Proteomes" id="UP000248795"/>
    </source>
</evidence>
<dbReference type="CDD" id="cd03454">
    <property type="entry name" value="YdeM"/>
    <property type="match status" value="1"/>
</dbReference>